<dbReference type="OrthoDB" id="9779408at2"/>
<dbReference type="CDD" id="cd09019">
    <property type="entry name" value="galactose_mutarotase_like"/>
    <property type="match status" value="1"/>
</dbReference>
<dbReference type="InterPro" id="IPR018052">
    <property type="entry name" value="Ald1_epimerase_CS"/>
</dbReference>
<dbReference type="InterPro" id="IPR015443">
    <property type="entry name" value="Aldose_1-epimerase"/>
</dbReference>
<accession>A0A1M6RBX5</accession>
<dbReference type="PANTHER" id="PTHR10091:SF0">
    <property type="entry name" value="GALACTOSE MUTAROTASE"/>
    <property type="match status" value="1"/>
</dbReference>
<dbReference type="PANTHER" id="PTHR10091">
    <property type="entry name" value="ALDOSE-1-EPIMERASE"/>
    <property type="match status" value="1"/>
</dbReference>
<comment type="catalytic activity">
    <reaction evidence="1 8">
        <text>alpha-D-glucose = beta-D-glucose</text>
        <dbReference type="Rhea" id="RHEA:10264"/>
        <dbReference type="ChEBI" id="CHEBI:15903"/>
        <dbReference type="ChEBI" id="CHEBI:17925"/>
        <dbReference type="EC" id="5.1.3.3"/>
    </reaction>
</comment>
<dbReference type="NCBIfam" id="NF008277">
    <property type="entry name" value="PRK11055.1"/>
    <property type="match status" value="1"/>
</dbReference>
<dbReference type="PIRSF" id="PIRSF005096">
    <property type="entry name" value="GALM"/>
    <property type="match status" value="1"/>
</dbReference>
<evidence type="ECO:0000256" key="1">
    <source>
        <dbReference type="ARBA" id="ARBA00001614"/>
    </source>
</evidence>
<dbReference type="InterPro" id="IPR014718">
    <property type="entry name" value="GH-type_carb-bd"/>
</dbReference>
<dbReference type="GO" id="GO:0033499">
    <property type="term" value="P:galactose catabolic process via UDP-galactose, Leloir pathway"/>
    <property type="evidence" value="ECO:0007669"/>
    <property type="project" value="TreeGrafter"/>
</dbReference>
<dbReference type="GO" id="GO:0030246">
    <property type="term" value="F:carbohydrate binding"/>
    <property type="evidence" value="ECO:0007669"/>
    <property type="project" value="InterPro"/>
</dbReference>
<comment type="pathway">
    <text evidence="2 8">Carbohydrate metabolism; hexose metabolism.</text>
</comment>
<feature type="active site" description="Proton donor" evidence="9">
    <location>
        <position position="180"/>
    </location>
</feature>
<protein>
    <recommendedName>
        <fullName evidence="5 8">Aldose 1-epimerase</fullName>
        <ecNumber evidence="4 8">5.1.3.3</ecNumber>
    </recommendedName>
</protein>
<evidence type="ECO:0000256" key="2">
    <source>
        <dbReference type="ARBA" id="ARBA00005028"/>
    </source>
</evidence>
<evidence type="ECO:0000256" key="10">
    <source>
        <dbReference type="PIRSR" id="PIRSR005096-2"/>
    </source>
</evidence>
<evidence type="ECO:0000256" key="6">
    <source>
        <dbReference type="ARBA" id="ARBA00023235"/>
    </source>
</evidence>
<dbReference type="EC" id="5.1.3.3" evidence="4 8"/>
<name>A0A1M6RBX5_9FIRM</name>
<evidence type="ECO:0000256" key="5">
    <source>
        <dbReference type="ARBA" id="ARBA00014165"/>
    </source>
</evidence>
<keyword evidence="7 8" id="KW-0119">Carbohydrate metabolism</keyword>
<evidence type="ECO:0000256" key="4">
    <source>
        <dbReference type="ARBA" id="ARBA00013185"/>
    </source>
</evidence>
<organism evidence="12 13">
    <name type="scientific">Anaerocolumna jejuensis DSM 15929</name>
    <dbReference type="NCBI Taxonomy" id="1121322"/>
    <lineage>
        <taxon>Bacteria</taxon>
        <taxon>Bacillati</taxon>
        <taxon>Bacillota</taxon>
        <taxon>Clostridia</taxon>
        <taxon>Lachnospirales</taxon>
        <taxon>Lachnospiraceae</taxon>
        <taxon>Anaerocolumna</taxon>
    </lineage>
</organism>
<evidence type="ECO:0000256" key="11">
    <source>
        <dbReference type="PIRSR" id="PIRSR005096-3"/>
    </source>
</evidence>
<feature type="binding site" evidence="10">
    <location>
        <position position="252"/>
    </location>
    <ligand>
        <name>beta-D-galactose</name>
        <dbReference type="ChEBI" id="CHEBI:27667"/>
    </ligand>
</feature>
<proteinExistence type="inferred from homology"/>
<evidence type="ECO:0000256" key="9">
    <source>
        <dbReference type="PIRSR" id="PIRSR005096-1"/>
    </source>
</evidence>
<dbReference type="STRING" id="1121322.SAMN02745136_02221"/>
<dbReference type="Pfam" id="PF01263">
    <property type="entry name" value="Aldose_epim"/>
    <property type="match status" value="1"/>
</dbReference>
<keyword evidence="13" id="KW-1185">Reference proteome</keyword>
<evidence type="ECO:0000313" key="13">
    <source>
        <dbReference type="Proteomes" id="UP000184386"/>
    </source>
</evidence>
<keyword evidence="6 8" id="KW-0413">Isomerase</keyword>
<feature type="binding site" evidence="11">
    <location>
        <begin position="80"/>
        <end position="81"/>
    </location>
    <ligand>
        <name>beta-D-galactose</name>
        <dbReference type="ChEBI" id="CHEBI:27667"/>
    </ligand>
</feature>
<comment type="similarity">
    <text evidence="3 8">Belongs to the aldose epimerase family.</text>
</comment>
<dbReference type="RefSeq" id="WP_073275753.1">
    <property type="nucleotide sequence ID" value="NZ_FRAC01000010.1"/>
</dbReference>
<evidence type="ECO:0000313" key="12">
    <source>
        <dbReference type="EMBL" id="SHK29942.1"/>
    </source>
</evidence>
<evidence type="ECO:0000256" key="7">
    <source>
        <dbReference type="ARBA" id="ARBA00023277"/>
    </source>
</evidence>
<dbReference type="PROSITE" id="PS00545">
    <property type="entry name" value="ALDOSE_1_EPIMERASE"/>
    <property type="match status" value="1"/>
</dbReference>
<feature type="binding site" evidence="11">
    <location>
        <begin position="180"/>
        <end position="182"/>
    </location>
    <ligand>
        <name>beta-D-galactose</name>
        <dbReference type="ChEBI" id="CHEBI:27667"/>
    </ligand>
</feature>
<dbReference type="EMBL" id="FRAC01000010">
    <property type="protein sequence ID" value="SHK29942.1"/>
    <property type="molecule type" value="Genomic_DNA"/>
</dbReference>
<dbReference type="Gene3D" id="2.70.98.10">
    <property type="match status" value="1"/>
</dbReference>
<dbReference type="InterPro" id="IPR011013">
    <property type="entry name" value="Gal_mutarotase_sf_dom"/>
</dbReference>
<dbReference type="InterPro" id="IPR047215">
    <property type="entry name" value="Galactose_mutarotase-like"/>
</dbReference>
<reference evidence="12 13" key="1">
    <citation type="submission" date="2016-11" db="EMBL/GenBank/DDBJ databases">
        <authorList>
            <person name="Jaros S."/>
            <person name="Januszkiewicz K."/>
            <person name="Wedrychowicz H."/>
        </authorList>
    </citation>
    <scope>NUCLEOTIDE SEQUENCE [LARGE SCALE GENOMIC DNA]</scope>
    <source>
        <strain evidence="12 13">DSM 15929</strain>
    </source>
</reference>
<evidence type="ECO:0000256" key="8">
    <source>
        <dbReference type="PIRNR" id="PIRNR005096"/>
    </source>
</evidence>
<evidence type="ECO:0000256" key="3">
    <source>
        <dbReference type="ARBA" id="ARBA00006206"/>
    </source>
</evidence>
<dbReference type="UniPathway" id="UPA00242"/>
<gene>
    <name evidence="12" type="ORF">SAMN02745136_02221</name>
</gene>
<dbReference type="SUPFAM" id="SSF74650">
    <property type="entry name" value="Galactose mutarotase-like"/>
    <property type="match status" value="1"/>
</dbReference>
<dbReference type="GO" id="GO:0004034">
    <property type="term" value="F:aldose 1-epimerase activity"/>
    <property type="evidence" value="ECO:0007669"/>
    <property type="project" value="UniProtKB-EC"/>
</dbReference>
<dbReference type="GO" id="GO:0006006">
    <property type="term" value="P:glucose metabolic process"/>
    <property type="evidence" value="ECO:0007669"/>
    <property type="project" value="TreeGrafter"/>
</dbReference>
<sequence>MSIKKHSFGRTSEGEEATLYTLINKKGMSVSLTNYGANIVNIIVPDKDGKYDDVVLGYENVSGYESNSPGYGSFIGRNANRIGGASVVINEKTYTLEKNDGENNLHSGSKSYNKFMYETETFEEEDADSVEFSRLSPHMEQGLPGNLDISVTYTLTDDNELVIEYMAVSDRDTICNLTNHSYFNLNGHASGSILSHKVQLKADSFTPTDAQLIPTGEIRSVEGTPMDFRKLKTIGEDIEADYEPLKQAGGYDHNYVLSISGTEVEKVAELVSDESGRLMEVFTNLPGLQLYTGNFIEGKEEGKKNFVYGKRAGVCFETQFFPDSCHKPEFPSCFLKAGNEYDYVTVYKFGLKK</sequence>
<dbReference type="InterPro" id="IPR008183">
    <property type="entry name" value="Aldose_1/G6P_1-epimerase"/>
</dbReference>
<dbReference type="Proteomes" id="UP000184386">
    <property type="component" value="Unassembled WGS sequence"/>
</dbReference>
<feature type="active site" description="Proton acceptor" evidence="9">
    <location>
        <position position="317"/>
    </location>
</feature>
<dbReference type="AlphaFoldDB" id="A0A1M6RBX5"/>